<dbReference type="InterPro" id="IPR003593">
    <property type="entry name" value="AAA+_ATPase"/>
</dbReference>
<comment type="caution">
    <text evidence="3">The sequence shown here is derived from an EMBL/GenBank/DDBJ whole genome shotgun (WGS) entry which is preliminary data.</text>
</comment>
<accession>A0A326TVP8</accession>
<dbReference type="RefSeq" id="WP_211326387.1">
    <property type="nucleotide sequence ID" value="NZ_BIFX01000001.1"/>
</dbReference>
<proteinExistence type="predicted"/>
<feature type="compositionally biased region" description="Low complexity" evidence="1">
    <location>
        <begin position="46"/>
        <end position="55"/>
    </location>
</feature>
<feature type="region of interest" description="Disordered" evidence="1">
    <location>
        <begin position="1"/>
        <end position="66"/>
    </location>
</feature>
<keyword evidence="4" id="KW-1185">Reference proteome</keyword>
<dbReference type="Gene3D" id="3.40.50.300">
    <property type="entry name" value="P-loop containing nucleotide triphosphate hydrolases"/>
    <property type="match status" value="1"/>
</dbReference>
<evidence type="ECO:0000256" key="1">
    <source>
        <dbReference type="SAM" id="MobiDB-lite"/>
    </source>
</evidence>
<feature type="region of interest" description="Disordered" evidence="1">
    <location>
        <begin position="239"/>
        <end position="281"/>
    </location>
</feature>
<dbReference type="InterPro" id="IPR002611">
    <property type="entry name" value="IstB_ATP-bd"/>
</dbReference>
<reference evidence="3 4" key="1">
    <citation type="submission" date="2018-06" db="EMBL/GenBank/DDBJ databases">
        <title>Genomic Encyclopedia of Archaeal and Bacterial Type Strains, Phase II (KMG-II): from individual species to whole genera.</title>
        <authorList>
            <person name="Goeker M."/>
        </authorList>
    </citation>
    <scope>NUCLEOTIDE SEQUENCE [LARGE SCALE GENOMIC DNA]</scope>
    <source>
        <strain evidence="3 4">ATCC BAA-1881</strain>
    </source>
</reference>
<organism evidence="3 4">
    <name type="scientific">Thermosporothrix hazakensis</name>
    <dbReference type="NCBI Taxonomy" id="644383"/>
    <lineage>
        <taxon>Bacteria</taxon>
        <taxon>Bacillati</taxon>
        <taxon>Chloroflexota</taxon>
        <taxon>Ktedonobacteria</taxon>
        <taxon>Ktedonobacterales</taxon>
        <taxon>Thermosporotrichaceae</taxon>
        <taxon>Thermosporothrix</taxon>
    </lineage>
</organism>
<dbReference type="Proteomes" id="UP000248806">
    <property type="component" value="Unassembled WGS sequence"/>
</dbReference>
<dbReference type="PANTHER" id="PTHR30050">
    <property type="entry name" value="CHROMOSOMAL REPLICATION INITIATOR PROTEIN DNAA"/>
    <property type="match status" value="1"/>
</dbReference>
<dbReference type="InterPro" id="IPR027417">
    <property type="entry name" value="P-loop_NTPase"/>
</dbReference>
<dbReference type="AlphaFoldDB" id="A0A326TVP8"/>
<evidence type="ECO:0000313" key="4">
    <source>
        <dbReference type="Proteomes" id="UP000248806"/>
    </source>
</evidence>
<dbReference type="GO" id="GO:0005524">
    <property type="term" value="F:ATP binding"/>
    <property type="evidence" value="ECO:0007669"/>
    <property type="project" value="InterPro"/>
</dbReference>
<feature type="compositionally biased region" description="Polar residues" evidence="1">
    <location>
        <begin position="260"/>
        <end position="270"/>
    </location>
</feature>
<dbReference type="Pfam" id="PF01695">
    <property type="entry name" value="IstB_IS21"/>
    <property type="match status" value="1"/>
</dbReference>
<evidence type="ECO:0000259" key="2">
    <source>
        <dbReference type="SMART" id="SM00382"/>
    </source>
</evidence>
<dbReference type="SMART" id="SM00382">
    <property type="entry name" value="AAA"/>
    <property type="match status" value="1"/>
</dbReference>
<feature type="region of interest" description="Disordered" evidence="1">
    <location>
        <begin position="89"/>
        <end position="118"/>
    </location>
</feature>
<dbReference type="SUPFAM" id="SSF52540">
    <property type="entry name" value="P-loop containing nucleoside triphosphate hydrolases"/>
    <property type="match status" value="1"/>
</dbReference>
<dbReference type="GO" id="GO:0006260">
    <property type="term" value="P:DNA replication"/>
    <property type="evidence" value="ECO:0007669"/>
    <property type="project" value="TreeGrafter"/>
</dbReference>
<dbReference type="EMBL" id="QKUF01000039">
    <property type="protein sequence ID" value="PZW20804.1"/>
    <property type="molecule type" value="Genomic_DNA"/>
</dbReference>
<sequence length="520" mass="59069">MESLNSILGRTRGRFTQMDRSRQQHSRQQGSVRDSLSEQRVRRGQHTTQQYSQQQMPPKAQPPIAPKTHYTYQQDADVLYQDEEDYLPQMPSYTKNRNTRSYPQPIQKTRPIPDYIPEESTPHLQADVVDEYSNIWPEEDDAIGSIQHGDWEMVGQGYLPYQAEEKTIVELPGKQSYINNYNTYAQRNTRDLSDIVEQEPYTRPASRAPRNTGLPLPQEQPYKSQRVTQPLNNQFVTNHAQGQERQQYKAPVTRPKPTSRAPQPRSQQALIPSKAVTPAVTTGTTSQKTICPRCRGAGFLRVDVPFGHPSFGKAVPCACKLAEREEKRRQELLELSDLWAFREKTFESFNPNIPGGHPCLHEAFEAAYTFAHAPQGWLLLVGPNGCGKTHLAAAVANKMLNDGSVVLFAVVPDLLAHLRATFAPNSTEVYDQRFSKMKEAHLLVLDDLGAQQSSPWANEKLFQLLNYRYNANLPTVITANPQGLNTIDERLRSRLGDIGLVERVVMQGAQDFRPRNYRKH</sequence>
<feature type="domain" description="AAA+ ATPase" evidence="2">
    <location>
        <begin position="374"/>
        <end position="497"/>
    </location>
</feature>
<protein>
    <submittedName>
        <fullName evidence="3">DNA replication protein DnaC</fullName>
    </submittedName>
</protein>
<evidence type="ECO:0000313" key="3">
    <source>
        <dbReference type="EMBL" id="PZW20804.1"/>
    </source>
</evidence>
<dbReference type="CDD" id="cd00009">
    <property type="entry name" value="AAA"/>
    <property type="match status" value="1"/>
</dbReference>
<feature type="region of interest" description="Disordered" evidence="1">
    <location>
        <begin position="199"/>
        <end position="220"/>
    </location>
</feature>
<gene>
    <name evidence="3" type="ORF">EI42_05809</name>
</gene>
<feature type="compositionally biased region" description="Polar residues" evidence="1">
    <location>
        <begin position="91"/>
        <end position="107"/>
    </location>
</feature>
<dbReference type="PANTHER" id="PTHR30050:SF4">
    <property type="entry name" value="ATP-BINDING PROTEIN RV3427C IN INSERTION SEQUENCE-RELATED"/>
    <property type="match status" value="1"/>
</dbReference>
<name>A0A326TVP8_THEHA</name>